<proteinExistence type="predicted"/>
<dbReference type="RefSeq" id="WP_188578052.1">
    <property type="nucleotide sequence ID" value="NZ_BMDZ01000025.1"/>
</dbReference>
<keyword evidence="2 4" id="KW-0808">Transferase</keyword>
<evidence type="ECO:0000256" key="2">
    <source>
        <dbReference type="ARBA" id="ARBA00022679"/>
    </source>
</evidence>
<evidence type="ECO:0000259" key="3">
    <source>
        <dbReference type="Pfam" id="PF13439"/>
    </source>
</evidence>
<dbReference type="PANTHER" id="PTHR12526">
    <property type="entry name" value="GLYCOSYLTRANSFERASE"/>
    <property type="match status" value="1"/>
</dbReference>
<sequence length="371" mass="40748">MRVVHLITTLGRGGAETQLLMMIRHQIREQGIEVHLRVLYGSMAFEPAFREAGVASIERLSGDRLDGRVAFRRLRHELTVLKPDVLHTHLMKANAIGGLAGWRARVPAVVAHKHNDEEHMRRRPVALAHDLLSRLTDDAVVYLSDHVARFFRDKGTWPHPNGHVVPYGFEPAIYGRARDLRAELGLREDDILFGTVARIAPQKGMDVLIRAFEAVADRETRAHLAIVGGPGFDAAHVALIEGLARDSRHAGRIHLTGQIQTPMDAFAALDVFMLASRWEGFGLVLLEAMAAGCTIIATRVSAIPEVVRDGVDGQLVPAEDPAALADAMTALIAVGRPVKRPNAGRLADFSPQASFGRIRALYDSLLEPRPR</sequence>
<dbReference type="GO" id="GO:0016740">
    <property type="term" value="F:transferase activity"/>
    <property type="evidence" value="ECO:0007669"/>
    <property type="project" value="UniProtKB-KW"/>
</dbReference>
<comment type="caution">
    <text evidence="4">The sequence shown here is derived from an EMBL/GenBank/DDBJ whole genome shotgun (WGS) entry which is preliminary data.</text>
</comment>
<dbReference type="EMBL" id="BMDZ01000025">
    <property type="protein sequence ID" value="GGB41486.1"/>
    <property type="molecule type" value="Genomic_DNA"/>
</dbReference>
<evidence type="ECO:0000313" key="5">
    <source>
        <dbReference type="Proteomes" id="UP000603352"/>
    </source>
</evidence>
<organism evidence="4 5">
    <name type="scientific">Tistrella bauzanensis</name>
    <dbReference type="NCBI Taxonomy" id="657419"/>
    <lineage>
        <taxon>Bacteria</taxon>
        <taxon>Pseudomonadati</taxon>
        <taxon>Pseudomonadota</taxon>
        <taxon>Alphaproteobacteria</taxon>
        <taxon>Geminicoccales</taxon>
        <taxon>Geminicoccaceae</taxon>
        <taxon>Tistrella</taxon>
    </lineage>
</organism>
<protein>
    <submittedName>
        <fullName evidence="4">Glycosyl transferase</fullName>
    </submittedName>
</protein>
<keyword evidence="5" id="KW-1185">Reference proteome</keyword>
<feature type="domain" description="Glycosyltransferase subfamily 4-like N-terminal" evidence="3">
    <location>
        <begin position="13"/>
        <end position="169"/>
    </location>
</feature>
<dbReference type="Proteomes" id="UP000603352">
    <property type="component" value="Unassembled WGS sequence"/>
</dbReference>
<dbReference type="PANTHER" id="PTHR12526:SF510">
    <property type="entry name" value="D-INOSITOL 3-PHOSPHATE GLYCOSYLTRANSFERASE"/>
    <property type="match status" value="1"/>
</dbReference>
<name>A0ABQ1IJ28_9PROT</name>
<dbReference type="Pfam" id="PF13692">
    <property type="entry name" value="Glyco_trans_1_4"/>
    <property type="match status" value="1"/>
</dbReference>
<dbReference type="InterPro" id="IPR028098">
    <property type="entry name" value="Glyco_trans_4-like_N"/>
</dbReference>
<dbReference type="Pfam" id="PF13439">
    <property type="entry name" value="Glyco_transf_4"/>
    <property type="match status" value="1"/>
</dbReference>
<dbReference type="Gene3D" id="3.40.50.2000">
    <property type="entry name" value="Glycogen Phosphorylase B"/>
    <property type="match status" value="2"/>
</dbReference>
<gene>
    <name evidence="4" type="ORF">GCM10011505_23660</name>
</gene>
<accession>A0ABQ1IJ28</accession>
<reference evidence="5" key="1">
    <citation type="journal article" date="2019" name="Int. J. Syst. Evol. Microbiol.">
        <title>The Global Catalogue of Microorganisms (GCM) 10K type strain sequencing project: providing services to taxonomists for standard genome sequencing and annotation.</title>
        <authorList>
            <consortium name="The Broad Institute Genomics Platform"/>
            <consortium name="The Broad Institute Genome Sequencing Center for Infectious Disease"/>
            <person name="Wu L."/>
            <person name="Ma J."/>
        </authorList>
    </citation>
    <scope>NUCLEOTIDE SEQUENCE [LARGE SCALE GENOMIC DNA]</scope>
    <source>
        <strain evidence="5">CGMCC 1.10188</strain>
    </source>
</reference>
<evidence type="ECO:0000313" key="4">
    <source>
        <dbReference type="EMBL" id="GGB41486.1"/>
    </source>
</evidence>
<evidence type="ECO:0000256" key="1">
    <source>
        <dbReference type="ARBA" id="ARBA00022676"/>
    </source>
</evidence>
<keyword evidence="1" id="KW-0328">Glycosyltransferase</keyword>
<dbReference type="SUPFAM" id="SSF53756">
    <property type="entry name" value="UDP-Glycosyltransferase/glycogen phosphorylase"/>
    <property type="match status" value="1"/>
</dbReference>